<dbReference type="Gene3D" id="1.25.40.10">
    <property type="entry name" value="Tetratricopeptide repeat domain"/>
    <property type="match status" value="1"/>
</dbReference>
<dbReference type="Proteomes" id="UP000287101">
    <property type="component" value="Unassembled WGS sequence"/>
</dbReference>
<evidence type="ECO:0008006" key="3">
    <source>
        <dbReference type="Google" id="ProtNLM"/>
    </source>
</evidence>
<accession>A0A430A7G4</accession>
<proteinExistence type="predicted"/>
<reference evidence="1 2" key="1">
    <citation type="submission" date="2017-05" db="EMBL/GenBank/DDBJ databases">
        <title>Vagococcus spp. assemblies.</title>
        <authorList>
            <person name="Gulvik C.A."/>
        </authorList>
    </citation>
    <scope>NUCLEOTIDE SEQUENCE [LARGE SCALE GENOMIC DNA]</scope>
    <source>
        <strain evidence="1 2">CCUG 41755</strain>
    </source>
</reference>
<evidence type="ECO:0000313" key="2">
    <source>
        <dbReference type="Proteomes" id="UP000287101"/>
    </source>
</evidence>
<sequence length="338" mass="39804">MEEKMREIRKRNKEALTLVEDVQPLLEQNLDCERNSLTLTNLAAFLVEDNLQFVTECDDMLEEIALLEEAITVDPTNTNSYALLTIVYLHFGEYELARKYYNSYKEHLNGTDKLAGLVEILLKEEAKENPDLSVLFSELSRDSVVMDFITYKVGLQLLMQRGDKEKLNYYLEAVPKDCLYGSDHNLDYLVHTPNELADFYMGLGEEEKALYYYDEQLEDTGIDINCLNGLDRIVIKNHLFLTKKLKGEKAFWNLGEKLYDRIKEDDSYHYISSDVFEDREDEEDSQDYRDRLMTVETFNDWLAEFNEETDYRYQITLEPCESYVLAYDCFYIECPIHQ</sequence>
<keyword evidence="2" id="KW-1185">Reference proteome</keyword>
<dbReference type="InterPro" id="IPR011990">
    <property type="entry name" value="TPR-like_helical_dom_sf"/>
</dbReference>
<dbReference type="AlphaFoldDB" id="A0A430A7G4"/>
<dbReference type="EMBL" id="NGJY01000002">
    <property type="protein sequence ID" value="RSU03048.1"/>
    <property type="molecule type" value="Genomic_DNA"/>
</dbReference>
<evidence type="ECO:0000313" key="1">
    <source>
        <dbReference type="EMBL" id="RSU03048.1"/>
    </source>
</evidence>
<gene>
    <name evidence="1" type="ORF">CBF31_04850</name>
</gene>
<organism evidence="1 2">
    <name type="scientific">Vagococcus fessus</name>
    <dbReference type="NCBI Taxonomy" id="120370"/>
    <lineage>
        <taxon>Bacteria</taxon>
        <taxon>Bacillati</taxon>
        <taxon>Bacillota</taxon>
        <taxon>Bacilli</taxon>
        <taxon>Lactobacillales</taxon>
        <taxon>Enterococcaceae</taxon>
        <taxon>Vagococcus</taxon>
    </lineage>
</organism>
<dbReference type="SUPFAM" id="SSF48452">
    <property type="entry name" value="TPR-like"/>
    <property type="match status" value="1"/>
</dbReference>
<name>A0A430A7G4_9ENTE</name>
<protein>
    <recommendedName>
        <fullName evidence="3">Tetratricopeptide repeat protein</fullName>
    </recommendedName>
</protein>
<comment type="caution">
    <text evidence="1">The sequence shown here is derived from an EMBL/GenBank/DDBJ whole genome shotgun (WGS) entry which is preliminary data.</text>
</comment>